<dbReference type="FunFam" id="2.60.40.10:FF:000700">
    <property type="entry name" value="Basement membrane-specific heparan sulfate proteoglycan core protein"/>
    <property type="match status" value="1"/>
</dbReference>
<evidence type="ECO:0000259" key="5">
    <source>
        <dbReference type="PROSITE" id="PS50835"/>
    </source>
</evidence>
<dbReference type="PANTHER" id="PTHR12231">
    <property type="entry name" value="CTX-RELATED TYPE I TRANSMEMBRANE PROTEIN"/>
    <property type="match status" value="1"/>
</dbReference>
<dbReference type="GO" id="GO:0043005">
    <property type="term" value="C:neuron projection"/>
    <property type="evidence" value="ECO:0007669"/>
    <property type="project" value="TreeGrafter"/>
</dbReference>
<dbReference type="InterPro" id="IPR003599">
    <property type="entry name" value="Ig_sub"/>
</dbReference>
<dbReference type="InterPro" id="IPR007110">
    <property type="entry name" value="Ig-like_dom"/>
</dbReference>
<evidence type="ECO:0000256" key="4">
    <source>
        <dbReference type="ARBA" id="ARBA00023319"/>
    </source>
</evidence>
<dbReference type="EMBL" id="SCEB01002437">
    <property type="protein sequence ID" value="RXM95384.1"/>
    <property type="molecule type" value="Genomic_DNA"/>
</dbReference>
<dbReference type="FunFam" id="2.60.40.10:FF:000709">
    <property type="entry name" value="basement membrane-specific heparan sulfate proteoglycan core protein"/>
    <property type="match status" value="1"/>
</dbReference>
<protein>
    <submittedName>
        <fullName evidence="6">Basement membrane-specific heparan sulfate proteoglycan core protein</fullName>
    </submittedName>
</protein>
<dbReference type="Proteomes" id="UP000289886">
    <property type="component" value="Unassembled WGS sequence"/>
</dbReference>
<sequence>QPVATITPPVLTVQQGQRAEFRCTVTGNPPPAIEWFGGQGNRISPNAIIQGGVLQIPTVERSDEAEYICRALNIHGEHSARAVLYVHSASLPHVQVSPQRIEVSEGEPVRLYCRAGGTPSPALTWKKLDGELPQQARTERTDIGTLVIPSAKASDAGVYLCVGTNSIGSSEGRIEVSVHSVAIAPFSVTIQPSPASVQEGKSLDLNCIVRGAPAPSITWHRSGGPLASNHQVIGPQLRILQATSSDSGEYICRASSIAGVQQATVSVSITDTSSRQQSPIISIEPHSASVIQGQSASFRCRVYSGAQPIRIEWKMANNQPLLDNVKMTQDGSVITISNTHHGNQGAYRCVASNPFGITHSIVSLLVQGIQ</sequence>
<evidence type="ECO:0000256" key="1">
    <source>
        <dbReference type="ARBA" id="ARBA00022729"/>
    </source>
</evidence>
<keyword evidence="1" id="KW-0732">Signal</keyword>
<dbReference type="InterPro" id="IPR036179">
    <property type="entry name" value="Ig-like_dom_sf"/>
</dbReference>
<dbReference type="InterPro" id="IPR003598">
    <property type="entry name" value="Ig_sub2"/>
</dbReference>
<proteinExistence type="predicted"/>
<accession>A0A444V4P3</accession>
<evidence type="ECO:0000313" key="6">
    <source>
        <dbReference type="EMBL" id="RXM95384.1"/>
    </source>
</evidence>
<dbReference type="InterPro" id="IPR013783">
    <property type="entry name" value="Ig-like_fold"/>
</dbReference>
<dbReference type="FunFam" id="2.60.40.10:FF:000032">
    <property type="entry name" value="palladin isoform X1"/>
    <property type="match status" value="1"/>
</dbReference>
<feature type="domain" description="Ig-like" evidence="5">
    <location>
        <begin position="279"/>
        <end position="363"/>
    </location>
</feature>
<dbReference type="AlphaFoldDB" id="A0A444V4P3"/>
<gene>
    <name evidence="6" type="ORF">EOD39_16940</name>
</gene>
<dbReference type="Pfam" id="PF07679">
    <property type="entry name" value="I-set"/>
    <property type="match status" value="3"/>
</dbReference>
<dbReference type="Gene3D" id="2.60.40.10">
    <property type="entry name" value="Immunoglobulins"/>
    <property type="match status" value="4"/>
</dbReference>
<keyword evidence="2" id="KW-0677">Repeat</keyword>
<dbReference type="PANTHER" id="PTHR12231:SF267">
    <property type="entry name" value="BASEMENT MEMBRANE-SPECIFIC HEPARAN SULFATE PROTEOGLYCAN CORE PROTEIN"/>
    <property type="match status" value="1"/>
</dbReference>
<reference evidence="6 7" key="1">
    <citation type="submission" date="2019-01" db="EMBL/GenBank/DDBJ databases">
        <title>Draft Genome and Complete Hox-Cluster Characterization of the Sterlet Sturgeon (Acipenser ruthenus).</title>
        <authorList>
            <person name="Wei Q."/>
        </authorList>
    </citation>
    <scope>NUCLEOTIDE SEQUENCE [LARGE SCALE GENOMIC DNA]</scope>
    <source>
        <strain evidence="6">WHYD16114868_AA</strain>
        <tissue evidence="6">Blood</tissue>
    </source>
</reference>
<evidence type="ECO:0000313" key="7">
    <source>
        <dbReference type="Proteomes" id="UP000289886"/>
    </source>
</evidence>
<evidence type="ECO:0000256" key="3">
    <source>
        <dbReference type="ARBA" id="ARBA00023157"/>
    </source>
</evidence>
<feature type="domain" description="Ig-like" evidence="5">
    <location>
        <begin position="185"/>
        <end position="268"/>
    </location>
</feature>
<keyword evidence="7" id="KW-1185">Reference proteome</keyword>
<keyword evidence="4" id="KW-0393">Immunoglobulin domain</keyword>
<feature type="domain" description="Ig-like" evidence="5">
    <location>
        <begin position="2"/>
        <end position="85"/>
    </location>
</feature>
<dbReference type="InterPro" id="IPR013098">
    <property type="entry name" value="Ig_I-set"/>
</dbReference>
<name>A0A444V4P3_ACIRT</name>
<dbReference type="SUPFAM" id="SSF48726">
    <property type="entry name" value="Immunoglobulin"/>
    <property type="match status" value="4"/>
</dbReference>
<organism evidence="6 7">
    <name type="scientific">Acipenser ruthenus</name>
    <name type="common">Sterlet sturgeon</name>
    <dbReference type="NCBI Taxonomy" id="7906"/>
    <lineage>
        <taxon>Eukaryota</taxon>
        <taxon>Metazoa</taxon>
        <taxon>Chordata</taxon>
        <taxon>Craniata</taxon>
        <taxon>Vertebrata</taxon>
        <taxon>Euteleostomi</taxon>
        <taxon>Actinopterygii</taxon>
        <taxon>Chondrostei</taxon>
        <taxon>Acipenseriformes</taxon>
        <taxon>Acipenseridae</taxon>
        <taxon>Acipenser</taxon>
    </lineage>
</organism>
<dbReference type="SMART" id="SM00409">
    <property type="entry name" value="IG"/>
    <property type="match status" value="4"/>
</dbReference>
<feature type="domain" description="Ig-like" evidence="5">
    <location>
        <begin position="92"/>
        <end position="177"/>
    </location>
</feature>
<dbReference type="InterPro" id="IPR051170">
    <property type="entry name" value="Neural/epithelial_adhesion"/>
</dbReference>
<feature type="non-terminal residue" evidence="6">
    <location>
        <position position="1"/>
    </location>
</feature>
<comment type="caution">
    <text evidence="6">The sequence shown here is derived from an EMBL/GenBank/DDBJ whole genome shotgun (WGS) entry which is preliminary data.</text>
</comment>
<keyword evidence="3" id="KW-1015">Disulfide bond</keyword>
<dbReference type="SMART" id="SM00408">
    <property type="entry name" value="IGc2"/>
    <property type="match status" value="4"/>
</dbReference>
<dbReference type="Pfam" id="PF13927">
    <property type="entry name" value="Ig_3"/>
    <property type="match status" value="1"/>
</dbReference>
<dbReference type="PROSITE" id="PS50835">
    <property type="entry name" value="IG_LIKE"/>
    <property type="match status" value="4"/>
</dbReference>
<evidence type="ECO:0000256" key="2">
    <source>
        <dbReference type="ARBA" id="ARBA00022737"/>
    </source>
</evidence>